<evidence type="ECO:0000313" key="2">
    <source>
        <dbReference type="EMBL" id="RVX67544.1"/>
    </source>
</evidence>
<gene>
    <name evidence="2" type="ORF">B0A52_08897</name>
</gene>
<organism evidence="2 3">
    <name type="scientific">Exophiala mesophila</name>
    <name type="common">Black yeast-like fungus</name>
    <dbReference type="NCBI Taxonomy" id="212818"/>
    <lineage>
        <taxon>Eukaryota</taxon>
        <taxon>Fungi</taxon>
        <taxon>Dikarya</taxon>
        <taxon>Ascomycota</taxon>
        <taxon>Pezizomycotina</taxon>
        <taxon>Eurotiomycetes</taxon>
        <taxon>Chaetothyriomycetidae</taxon>
        <taxon>Chaetothyriales</taxon>
        <taxon>Herpotrichiellaceae</taxon>
        <taxon>Exophiala</taxon>
    </lineage>
</organism>
<comment type="caution">
    <text evidence="2">The sequence shown here is derived from an EMBL/GenBank/DDBJ whole genome shotgun (WGS) entry which is preliminary data.</text>
</comment>
<proteinExistence type="predicted"/>
<feature type="signal peptide" evidence="1">
    <location>
        <begin position="1"/>
        <end position="18"/>
    </location>
</feature>
<evidence type="ECO:0000256" key="1">
    <source>
        <dbReference type="SAM" id="SignalP"/>
    </source>
</evidence>
<reference evidence="2 3" key="1">
    <citation type="submission" date="2017-03" db="EMBL/GenBank/DDBJ databases">
        <title>Genomes of endolithic fungi from Antarctica.</title>
        <authorList>
            <person name="Coleine C."/>
            <person name="Masonjones S."/>
            <person name="Stajich J.E."/>
        </authorList>
    </citation>
    <scope>NUCLEOTIDE SEQUENCE [LARGE SCALE GENOMIC DNA]</scope>
    <source>
        <strain evidence="2 3">CCFEE 6314</strain>
    </source>
</reference>
<dbReference type="EMBL" id="NAJM01000047">
    <property type="protein sequence ID" value="RVX67544.1"/>
    <property type="molecule type" value="Genomic_DNA"/>
</dbReference>
<dbReference type="OrthoDB" id="10297487at2759"/>
<dbReference type="VEuPathDB" id="FungiDB:PV10_03693"/>
<name>A0A438MUW4_EXOME</name>
<keyword evidence="1" id="KW-0732">Signal</keyword>
<dbReference type="Proteomes" id="UP000288859">
    <property type="component" value="Unassembled WGS sequence"/>
</dbReference>
<protein>
    <submittedName>
        <fullName evidence="2">Uncharacterized protein</fullName>
    </submittedName>
</protein>
<sequence length="100" mass="10861">MKFSTTFAVLSMATSIFARPTSWDPNQAPAEITPAVAPFLATPGPFVSDITKQDKDAEVSKVPAHLERREGVLDVALAIQLLIEDLFPGISFPDYSDDPK</sequence>
<accession>A0A438MUW4</accession>
<dbReference type="AlphaFoldDB" id="A0A438MUW4"/>
<evidence type="ECO:0000313" key="3">
    <source>
        <dbReference type="Proteomes" id="UP000288859"/>
    </source>
</evidence>
<feature type="chain" id="PRO_5019353457" evidence="1">
    <location>
        <begin position="19"/>
        <end position="100"/>
    </location>
</feature>